<dbReference type="PANTHER" id="PTHR12121:SF36">
    <property type="entry name" value="ENDONUCLEASE_EXONUCLEASE_PHOSPHATASE DOMAIN-CONTAINING PROTEIN"/>
    <property type="match status" value="1"/>
</dbReference>
<reference evidence="2 3" key="1">
    <citation type="submission" date="2018-11" db="EMBL/GenBank/DDBJ databases">
        <title>Arenibacter aquaticus sp.nov., a marine bacterium isolated from surface seawater in the South China Sea.</title>
        <authorList>
            <person name="Guo J."/>
            <person name="Sun J."/>
        </authorList>
    </citation>
    <scope>NUCLEOTIDE SEQUENCE [LARGE SCALE GENOMIC DNA]</scope>
    <source>
        <strain evidence="2 3">GUO666</strain>
    </source>
</reference>
<dbReference type="EMBL" id="RQPJ01000008">
    <property type="protein sequence ID" value="RTE53095.1"/>
    <property type="molecule type" value="Genomic_DNA"/>
</dbReference>
<keyword evidence="2" id="KW-0378">Hydrolase</keyword>
<keyword evidence="2" id="KW-0540">Nuclease</keyword>
<evidence type="ECO:0000313" key="2">
    <source>
        <dbReference type="EMBL" id="RTE53095.1"/>
    </source>
</evidence>
<sequence length="280" mass="32223">MKSFYTAILIGLGLLATTETSWSQTANVVSFNIKYDNTADTINNWNDRKPHVAKLIQHYDSDIVGIQEGLHRQVDYLNKALTDHAYVGVGRDDGKEKGEYSAIFYNTKKFKVLKTNTFWLSETPEKVSVGWDASLERICTYALFENRASKKKIWVFNTHFDHKGKQARVNSAQLIYKRIREINTSNLPVILMGDLNLAPETAPIQYLKKNLTDAKEITIKPFYGPVGTFNGFNQERIMKNRIDYFFVKDIEVLSYSHVDDRMPNNKHISDHLPVLMTISY</sequence>
<dbReference type="OrthoDB" id="9793162at2"/>
<dbReference type="GO" id="GO:0000175">
    <property type="term" value="F:3'-5'-RNA exonuclease activity"/>
    <property type="evidence" value="ECO:0007669"/>
    <property type="project" value="TreeGrafter"/>
</dbReference>
<dbReference type="SUPFAM" id="SSF56219">
    <property type="entry name" value="DNase I-like"/>
    <property type="match status" value="1"/>
</dbReference>
<keyword evidence="2" id="KW-0255">Endonuclease</keyword>
<dbReference type="Gene3D" id="3.60.10.10">
    <property type="entry name" value="Endonuclease/exonuclease/phosphatase"/>
    <property type="match status" value="1"/>
</dbReference>
<accession>A0A3S0CML1</accession>
<organism evidence="2 3">
    <name type="scientific">Arenibacter aquaticus</name>
    <dbReference type="NCBI Taxonomy" id="2489054"/>
    <lineage>
        <taxon>Bacteria</taxon>
        <taxon>Pseudomonadati</taxon>
        <taxon>Bacteroidota</taxon>
        <taxon>Flavobacteriia</taxon>
        <taxon>Flavobacteriales</taxon>
        <taxon>Flavobacteriaceae</taxon>
        <taxon>Arenibacter</taxon>
    </lineage>
</organism>
<dbReference type="PANTHER" id="PTHR12121">
    <property type="entry name" value="CARBON CATABOLITE REPRESSOR PROTEIN 4"/>
    <property type="match status" value="1"/>
</dbReference>
<protein>
    <submittedName>
        <fullName evidence="2">Endonuclease/exonuclease/phosphatase family protein</fullName>
    </submittedName>
</protein>
<dbReference type="InterPro" id="IPR050410">
    <property type="entry name" value="CCR4/nocturin_mRNA_transcr"/>
</dbReference>
<dbReference type="InterPro" id="IPR036691">
    <property type="entry name" value="Endo/exonu/phosph_ase_sf"/>
</dbReference>
<keyword evidence="2" id="KW-0269">Exonuclease</keyword>
<name>A0A3S0CML1_9FLAO</name>
<dbReference type="AlphaFoldDB" id="A0A3S0CML1"/>
<feature type="domain" description="Endonuclease/exonuclease/phosphatase" evidence="1">
    <location>
        <begin position="30"/>
        <end position="271"/>
    </location>
</feature>
<comment type="caution">
    <text evidence="2">The sequence shown here is derived from an EMBL/GenBank/DDBJ whole genome shotgun (WGS) entry which is preliminary data.</text>
</comment>
<keyword evidence="3" id="KW-1185">Reference proteome</keyword>
<dbReference type="GO" id="GO:0004519">
    <property type="term" value="F:endonuclease activity"/>
    <property type="evidence" value="ECO:0007669"/>
    <property type="project" value="UniProtKB-KW"/>
</dbReference>
<evidence type="ECO:0000313" key="3">
    <source>
        <dbReference type="Proteomes" id="UP000267585"/>
    </source>
</evidence>
<dbReference type="InterPro" id="IPR005135">
    <property type="entry name" value="Endo/exonuclease/phosphatase"/>
</dbReference>
<dbReference type="CDD" id="cd09083">
    <property type="entry name" value="EEP-1"/>
    <property type="match status" value="1"/>
</dbReference>
<dbReference type="Proteomes" id="UP000267585">
    <property type="component" value="Unassembled WGS sequence"/>
</dbReference>
<proteinExistence type="predicted"/>
<dbReference type="RefSeq" id="WP_126162826.1">
    <property type="nucleotide sequence ID" value="NZ_RQPJ01000008.1"/>
</dbReference>
<evidence type="ECO:0000259" key="1">
    <source>
        <dbReference type="Pfam" id="PF03372"/>
    </source>
</evidence>
<dbReference type="Pfam" id="PF03372">
    <property type="entry name" value="Exo_endo_phos"/>
    <property type="match status" value="1"/>
</dbReference>
<gene>
    <name evidence="2" type="ORF">EHW67_13015</name>
</gene>